<dbReference type="SMART" id="SM00065">
    <property type="entry name" value="GAF"/>
    <property type="match status" value="1"/>
</dbReference>
<dbReference type="CDD" id="cd00082">
    <property type="entry name" value="HisKA"/>
    <property type="match status" value="1"/>
</dbReference>
<dbReference type="SMART" id="SM00387">
    <property type="entry name" value="HATPase_c"/>
    <property type="match status" value="1"/>
</dbReference>
<dbReference type="AlphaFoldDB" id="A0A7V7GXP3"/>
<dbReference type="Pfam" id="PF00512">
    <property type="entry name" value="HisKA"/>
    <property type="match status" value="1"/>
</dbReference>
<dbReference type="SUPFAM" id="SSF47384">
    <property type="entry name" value="Homodimeric domain of signal transducing histidine kinase"/>
    <property type="match status" value="1"/>
</dbReference>
<dbReference type="EC" id="2.7.13.3" evidence="2"/>
<dbReference type="PRINTS" id="PR00344">
    <property type="entry name" value="BCTRLSENSOR"/>
</dbReference>
<dbReference type="InterPro" id="IPR003661">
    <property type="entry name" value="HisK_dim/P_dom"/>
</dbReference>
<keyword evidence="9" id="KW-1185">Reference proteome</keyword>
<keyword evidence="6" id="KW-0902">Two-component regulatory system</keyword>
<organism evidence="8 9">
    <name type="scientific">Halopseudomonas laoshanensis</name>
    <dbReference type="NCBI Taxonomy" id="2268758"/>
    <lineage>
        <taxon>Bacteria</taxon>
        <taxon>Pseudomonadati</taxon>
        <taxon>Pseudomonadota</taxon>
        <taxon>Gammaproteobacteria</taxon>
        <taxon>Pseudomonadales</taxon>
        <taxon>Pseudomonadaceae</taxon>
        <taxon>Halopseudomonas</taxon>
    </lineage>
</organism>
<name>A0A7V7GXP3_9GAMM</name>
<dbReference type="EMBL" id="QOVF01000001">
    <property type="protein sequence ID" value="KAA0696885.1"/>
    <property type="molecule type" value="Genomic_DNA"/>
</dbReference>
<keyword evidence="3" id="KW-0597">Phosphoprotein</keyword>
<dbReference type="SMART" id="SM00388">
    <property type="entry name" value="HisKA"/>
    <property type="match status" value="1"/>
</dbReference>
<keyword evidence="4" id="KW-0808">Transferase</keyword>
<comment type="caution">
    <text evidence="8">The sequence shown here is derived from an EMBL/GenBank/DDBJ whole genome shotgun (WGS) entry which is preliminary data.</text>
</comment>
<dbReference type="RefSeq" id="WP_149331814.1">
    <property type="nucleotide sequence ID" value="NZ_QOVF01000001.1"/>
</dbReference>
<dbReference type="InterPro" id="IPR003594">
    <property type="entry name" value="HATPase_dom"/>
</dbReference>
<feature type="domain" description="Histidine kinase" evidence="7">
    <location>
        <begin position="182"/>
        <end position="400"/>
    </location>
</feature>
<dbReference type="InterPro" id="IPR029016">
    <property type="entry name" value="GAF-like_dom_sf"/>
</dbReference>
<evidence type="ECO:0000256" key="5">
    <source>
        <dbReference type="ARBA" id="ARBA00022777"/>
    </source>
</evidence>
<evidence type="ECO:0000256" key="1">
    <source>
        <dbReference type="ARBA" id="ARBA00000085"/>
    </source>
</evidence>
<dbReference type="CDD" id="cd00075">
    <property type="entry name" value="HATPase"/>
    <property type="match status" value="1"/>
</dbReference>
<gene>
    <name evidence="8" type="ORF">DT594_06105</name>
</gene>
<evidence type="ECO:0000259" key="7">
    <source>
        <dbReference type="PROSITE" id="PS50109"/>
    </source>
</evidence>
<reference evidence="8 9" key="1">
    <citation type="submission" date="2018-07" db="EMBL/GenBank/DDBJ databases">
        <title>Pseudomonas laoshanensis sp. nov., isolated from soil.</title>
        <authorList>
            <person name="Sun J."/>
            <person name="Yu L."/>
            <person name="Wang M."/>
            <person name="Zhang C."/>
        </authorList>
    </citation>
    <scope>NUCLEOTIDE SEQUENCE [LARGE SCALE GENOMIC DNA]</scope>
    <source>
        <strain evidence="8 9">Y22</strain>
    </source>
</reference>
<evidence type="ECO:0000256" key="2">
    <source>
        <dbReference type="ARBA" id="ARBA00012438"/>
    </source>
</evidence>
<dbReference type="Gene3D" id="3.30.565.10">
    <property type="entry name" value="Histidine kinase-like ATPase, C-terminal domain"/>
    <property type="match status" value="1"/>
</dbReference>
<dbReference type="PANTHER" id="PTHR43711:SF1">
    <property type="entry name" value="HISTIDINE KINASE 1"/>
    <property type="match status" value="1"/>
</dbReference>
<dbReference type="PANTHER" id="PTHR43711">
    <property type="entry name" value="TWO-COMPONENT HISTIDINE KINASE"/>
    <property type="match status" value="1"/>
</dbReference>
<evidence type="ECO:0000313" key="9">
    <source>
        <dbReference type="Proteomes" id="UP000463138"/>
    </source>
</evidence>
<dbReference type="SUPFAM" id="SSF55781">
    <property type="entry name" value="GAF domain-like"/>
    <property type="match status" value="1"/>
</dbReference>
<proteinExistence type="predicted"/>
<dbReference type="Pfam" id="PF02518">
    <property type="entry name" value="HATPase_c"/>
    <property type="match status" value="1"/>
</dbReference>
<comment type="catalytic activity">
    <reaction evidence="1">
        <text>ATP + protein L-histidine = ADP + protein N-phospho-L-histidine.</text>
        <dbReference type="EC" id="2.7.13.3"/>
    </reaction>
</comment>
<dbReference type="Proteomes" id="UP000463138">
    <property type="component" value="Unassembled WGS sequence"/>
</dbReference>
<sequence>MPDVSDFSDDIDTVSRIEAVPSILSMVKQATGMRFAAIARVTESRWVACAVDDDIEFGLAPGGELPVETTLCHEIRQHLTPVVFTHASEHPVYSRHHTPLTYQLESYVSLPIITAKGDFFGTLCAIDTVPAHFDEAVVLETLKLYAQLIAMNLDLQNDLRVSNQALADANEIAHFRDQFVAVLGHDLRSPLTAVRLSADLLASRMTNERDLLLTQAIQQSSVRMGTLIENVLDFARGKLGGGITVEPRWVEDLMSPLRGVIDEVCSAHPQASVVETLSLPGDHECSRAYCDPVRVCQLLSNLLENAITHGREGAPVELQILVARDELAISVINQGSPIPPELIPMLFQPFSRSQGKQRGEGLGLGLYIASEICSGHGGTLEVVSTELSGTRFTALIPCGGTAQPGN</sequence>
<keyword evidence="5" id="KW-0418">Kinase</keyword>
<dbReference type="InterPro" id="IPR005467">
    <property type="entry name" value="His_kinase_dom"/>
</dbReference>
<dbReference type="OrthoDB" id="8807260at2"/>
<dbReference type="PROSITE" id="PS50109">
    <property type="entry name" value="HIS_KIN"/>
    <property type="match status" value="1"/>
</dbReference>
<dbReference type="InterPro" id="IPR050736">
    <property type="entry name" value="Sensor_HK_Regulatory"/>
</dbReference>
<dbReference type="SUPFAM" id="SSF55874">
    <property type="entry name" value="ATPase domain of HSP90 chaperone/DNA topoisomerase II/histidine kinase"/>
    <property type="match status" value="1"/>
</dbReference>
<dbReference type="InterPro" id="IPR004358">
    <property type="entry name" value="Sig_transdc_His_kin-like_C"/>
</dbReference>
<dbReference type="InterPro" id="IPR036890">
    <property type="entry name" value="HATPase_C_sf"/>
</dbReference>
<dbReference type="Gene3D" id="1.10.287.130">
    <property type="match status" value="1"/>
</dbReference>
<accession>A0A7V7GXP3</accession>
<dbReference type="InterPro" id="IPR036097">
    <property type="entry name" value="HisK_dim/P_sf"/>
</dbReference>
<dbReference type="InterPro" id="IPR003018">
    <property type="entry name" value="GAF"/>
</dbReference>
<evidence type="ECO:0000256" key="6">
    <source>
        <dbReference type="ARBA" id="ARBA00023012"/>
    </source>
</evidence>
<dbReference type="GO" id="GO:0000155">
    <property type="term" value="F:phosphorelay sensor kinase activity"/>
    <property type="evidence" value="ECO:0007669"/>
    <property type="project" value="InterPro"/>
</dbReference>
<evidence type="ECO:0000256" key="3">
    <source>
        <dbReference type="ARBA" id="ARBA00022553"/>
    </source>
</evidence>
<protein>
    <recommendedName>
        <fullName evidence="2">histidine kinase</fullName>
        <ecNumber evidence="2">2.7.13.3</ecNumber>
    </recommendedName>
</protein>
<dbReference type="Gene3D" id="3.30.450.40">
    <property type="match status" value="1"/>
</dbReference>
<evidence type="ECO:0000256" key="4">
    <source>
        <dbReference type="ARBA" id="ARBA00022679"/>
    </source>
</evidence>
<evidence type="ECO:0000313" key="8">
    <source>
        <dbReference type="EMBL" id="KAA0696885.1"/>
    </source>
</evidence>
<dbReference type="Pfam" id="PF01590">
    <property type="entry name" value="GAF"/>
    <property type="match status" value="1"/>
</dbReference>